<reference evidence="1" key="1">
    <citation type="journal article" date="2015" name="Nature">
        <title>Complex archaea that bridge the gap between prokaryotes and eukaryotes.</title>
        <authorList>
            <person name="Spang A."/>
            <person name="Saw J.H."/>
            <person name="Jorgensen S.L."/>
            <person name="Zaremba-Niedzwiedzka K."/>
            <person name="Martijn J."/>
            <person name="Lind A.E."/>
            <person name="van Eijk R."/>
            <person name="Schleper C."/>
            <person name="Guy L."/>
            <person name="Ettema T.J."/>
        </authorList>
    </citation>
    <scope>NUCLEOTIDE SEQUENCE</scope>
</reference>
<proteinExistence type="predicted"/>
<comment type="caution">
    <text evidence="1">The sequence shown here is derived from an EMBL/GenBank/DDBJ whole genome shotgun (WGS) entry which is preliminary data.</text>
</comment>
<name>A0A0F9KRY7_9ZZZZ</name>
<dbReference type="AlphaFoldDB" id="A0A0F9KRY7"/>
<evidence type="ECO:0000313" key="1">
    <source>
        <dbReference type="EMBL" id="KKM24898.1"/>
    </source>
</evidence>
<dbReference type="EMBL" id="LAZR01012828">
    <property type="protein sequence ID" value="KKM24898.1"/>
    <property type="molecule type" value="Genomic_DNA"/>
</dbReference>
<gene>
    <name evidence="1" type="ORF">LCGC14_1600460</name>
</gene>
<protein>
    <submittedName>
        <fullName evidence="1">Uncharacterized protein</fullName>
    </submittedName>
</protein>
<accession>A0A0F9KRY7</accession>
<organism evidence="1">
    <name type="scientific">marine sediment metagenome</name>
    <dbReference type="NCBI Taxonomy" id="412755"/>
    <lineage>
        <taxon>unclassified sequences</taxon>
        <taxon>metagenomes</taxon>
        <taxon>ecological metagenomes</taxon>
    </lineage>
</organism>
<sequence>MKLNQLIEAKYADVNKPQYRNFSAEKVIETFFTLDSEDEVDTDVFQKSFYPKKGLYIQDDVDEDQVQWIVLRDGQWYSYVGRDEVHVNPAKFKIDMKRAVYRP</sequence>